<accession>A0ACC0WTR9</accession>
<organism evidence="1 2">
    <name type="scientific">Peronosclerospora sorghi</name>
    <dbReference type="NCBI Taxonomy" id="230839"/>
    <lineage>
        <taxon>Eukaryota</taxon>
        <taxon>Sar</taxon>
        <taxon>Stramenopiles</taxon>
        <taxon>Oomycota</taxon>
        <taxon>Peronosporomycetes</taxon>
        <taxon>Peronosporales</taxon>
        <taxon>Peronosporaceae</taxon>
        <taxon>Peronosclerospora</taxon>
    </lineage>
</organism>
<reference evidence="1 2" key="1">
    <citation type="journal article" date="2022" name="bioRxiv">
        <title>The genome of the oomycete Peronosclerospora sorghi, a cosmopolitan pathogen of maize and sorghum, is inflated with dispersed pseudogenes.</title>
        <authorList>
            <person name="Fletcher K."/>
            <person name="Martin F."/>
            <person name="Isakeit T."/>
            <person name="Cavanaugh K."/>
            <person name="Magill C."/>
            <person name="Michelmore R."/>
        </authorList>
    </citation>
    <scope>NUCLEOTIDE SEQUENCE [LARGE SCALE GENOMIC DNA]</scope>
    <source>
        <strain evidence="1">P6</strain>
    </source>
</reference>
<protein>
    <submittedName>
        <fullName evidence="1">Uncharacterized protein</fullName>
    </submittedName>
</protein>
<name>A0ACC0WTR9_9STRA</name>
<evidence type="ECO:0000313" key="1">
    <source>
        <dbReference type="EMBL" id="KAI9921493.1"/>
    </source>
</evidence>
<dbReference type="Proteomes" id="UP001163321">
    <property type="component" value="Chromosome 1"/>
</dbReference>
<proteinExistence type="predicted"/>
<keyword evidence="2" id="KW-1185">Reference proteome</keyword>
<evidence type="ECO:0000313" key="2">
    <source>
        <dbReference type="Proteomes" id="UP001163321"/>
    </source>
</evidence>
<comment type="caution">
    <text evidence="1">The sequence shown here is derived from an EMBL/GenBank/DDBJ whole genome shotgun (WGS) entry which is preliminary data.</text>
</comment>
<gene>
    <name evidence="1" type="ORF">PsorP6_002303</name>
</gene>
<sequence length="78" mass="8787">MTGPLGGEEEWKNVIENPEHNHDVSKDLSAYPKTRKLSEANRQTIKDMTSAGATPKVVLAALRQKKTDFSLFLKKIYN</sequence>
<dbReference type="EMBL" id="CM047580">
    <property type="protein sequence ID" value="KAI9921493.1"/>
    <property type="molecule type" value="Genomic_DNA"/>
</dbReference>